<feature type="compositionally biased region" description="Polar residues" evidence="4">
    <location>
        <begin position="173"/>
        <end position="204"/>
    </location>
</feature>
<feature type="domain" description="PNT" evidence="6">
    <location>
        <begin position="32"/>
        <end position="116"/>
    </location>
</feature>
<feature type="domain" description="ETS" evidence="5">
    <location>
        <begin position="366"/>
        <end position="449"/>
    </location>
</feature>
<feature type="compositionally biased region" description="Basic and acidic residues" evidence="4">
    <location>
        <begin position="602"/>
        <end position="611"/>
    </location>
</feature>
<dbReference type="Gene3D" id="1.10.150.50">
    <property type="entry name" value="Transcription Factor, Ets-1"/>
    <property type="match status" value="1"/>
</dbReference>
<feature type="compositionally biased region" description="Low complexity" evidence="4">
    <location>
        <begin position="208"/>
        <end position="245"/>
    </location>
</feature>
<feature type="region of interest" description="Disordered" evidence="4">
    <location>
        <begin position="320"/>
        <end position="348"/>
    </location>
</feature>
<dbReference type="SUPFAM" id="SSF46785">
    <property type="entry name" value="Winged helix' DNA-binding domain"/>
    <property type="match status" value="1"/>
</dbReference>
<dbReference type="SUPFAM" id="SSF47769">
    <property type="entry name" value="SAM/Pointed domain"/>
    <property type="match status" value="1"/>
</dbReference>
<feature type="region of interest" description="Disordered" evidence="4">
    <location>
        <begin position="173"/>
        <end position="290"/>
    </location>
</feature>
<dbReference type="Pfam" id="PF00178">
    <property type="entry name" value="Ets"/>
    <property type="match status" value="1"/>
</dbReference>
<dbReference type="PROSITE" id="PS00345">
    <property type="entry name" value="ETS_DOMAIN_1"/>
    <property type="match status" value="1"/>
</dbReference>
<evidence type="ECO:0000313" key="7">
    <source>
        <dbReference type="EMBL" id="CRK99954.1"/>
    </source>
</evidence>
<sequence length="625" mass="69648">MKLLPIPLSPLSGPPLGMWGSDLLWRYPPAPPSPLAELKTQLPTQLSTDPRLWGREEVTIFLRWTEREFDLPKFELDLFQMNGKALCLLTKNDLGERCPGAGDIIHNVLQLLIRDAQSLNRHLPSSPVTPTSRYPLSPHSHPPTPNWSSLAPPDNPFYASHLQHFMASNSVTLSPAPSIESQNGSPPQNQQETASTVFASGNIKSENTRSNENNTELRMNSTSGSDSAGGSSIQASTSSGSSSHQSDSDEENQNQYKQRKISKLLPPPITHSSSYQSSYQQSPPVTPNMKHETTNLLLQHQQQQVHKHLGLEYSQHGLFFNNQHDSSNNTSGSSSASPSTPTTPGYMSVKREFFPDTPSEPNTNGRLLWDFLQQLLNDHQQRYSNYIAWKCRDTGVFKIVDPAGLAKLWGIQKNHLSMNYDKMSRALRYYYRVNILRKVQGERHCYQFLRNPSELKNIKNISLLRQSMVNSSQQQSTTSSQNHQSNSNTTSAAALQASALASLLPQSTNLQQLTAALVQNKLEYNKIDDEPTDLSTSSNAAAERCGMKSEADCYPLIRGSNGLTTIQLLRQHQESIAQHLNNSQSPSSSPTSLSPPIHHLSLKKETSTRDQSDEDMPTDLRKNYD</sequence>
<evidence type="ECO:0000256" key="4">
    <source>
        <dbReference type="SAM" id="MobiDB-lite"/>
    </source>
</evidence>
<feature type="compositionally biased region" description="Low complexity" evidence="4">
    <location>
        <begin position="272"/>
        <end position="282"/>
    </location>
</feature>
<dbReference type="EMBL" id="CVRI01000054">
    <property type="protein sequence ID" value="CRK99954.1"/>
    <property type="molecule type" value="Genomic_DNA"/>
</dbReference>
<gene>
    <name evidence="7" type="ORF">CLUMA_CG013251</name>
</gene>
<protein>
    <submittedName>
        <fullName evidence="7">CLUMA_CG013251, isoform A</fullName>
    </submittedName>
</protein>
<dbReference type="GO" id="GO:0005634">
    <property type="term" value="C:nucleus"/>
    <property type="evidence" value="ECO:0007669"/>
    <property type="project" value="UniProtKB-SubCell"/>
</dbReference>
<comment type="subcellular location">
    <subcellularLocation>
        <location evidence="3">Nucleus</location>
    </subcellularLocation>
</comment>
<dbReference type="GO" id="GO:0030154">
    <property type="term" value="P:cell differentiation"/>
    <property type="evidence" value="ECO:0007669"/>
    <property type="project" value="TreeGrafter"/>
</dbReference>
<dbReference type="InterPro" id="IPR000418">
    <property type="entry name" value="Ets_dom"/>
</dbReference>
<dbReference type="PROSITE" id="PS51433">
    <property type="entry name" value="PNT"/>
    <property type="match status" value="1"/>
</dbReference>
<feature type="region of interest" description="Disordered" evidence="4">
    <location>
        <begin position="578"/>
        <end position="625"/>
    </location>
</feature>
<evidence type="ECO:0000313" key="8">
    <source>
        <dbReference type="Proteomes" id="UP000183832"/>
    </source>
</evidence>
<dbReference type="Proteomes" id="UP000183832">
    <property type="component" value="Unassembled WGS sequence"/>
</dbReference>
<dbReference type="PRINTS" id="PR00454">
    <property type="entry name" value="ETSDOMAIN"/>
</dbReference>
<dbReference type="PANTHER" id="PTHR11849:SF201">
    <property type="entry name" value="ETS DNA-BINDING PROTEIN POKKURI"/>
    <property type="match status" value="1"/>
</dbReference>
<keyword evidence="8" id="KW-1185">Reference proteome</keyword>
<dbReference type="PROSITE" id="PS50061">
    <property type="entry name" value="ETS_DOMAIN_3"/>
    <property type="match status" value="1"/>
</dbReference>
<organism evidence="7 8">
    <name type="scientific">Clunio marinus</name>
    <dbReference type="NCBI Taxonomy" id="568069"/>
    <lineage>
        <taxon>Eukaryota</taxon>
        <taxon>Metazoa</taxon>
        <taxon>Ecdysozoa</taxon>
        <taxon>Arthropoda</taxon>
        <taxon>Hexapoda</taxon>
        <taxon>Insecta</taxon>
        <taxon>Pterygota</taxon>
        <taxon>Neoptera</taxon>
        <taxon>Endopterygota</taxon>
        <taxon>Diptera</taxon>
        <taxon>Nematocera</taxon>
        <taxon>Chironomoidea</taxon>
        <taxon>Chironomidae</taxon>
        <taxon>Clunio</taxon>
    </lineage>
</organism>
<comment type="similarity">
    <text evidence="1 3">Belongs to the ETS family.</text>
</comment>
<dbReference type="Pfam" id="PF02198">
    <property type="entry name" value="SAM_PNT"/>
    <property type="match status" value="1"/>
</dbReference>
<dbReference type="GO" id="GO:0000981">
    <property type="term" value="F:DNA-binding transcription factor activity, RNA polymerase II-specific"/>
    <property type="evidence" value="ECO:0007669"/>
    <property type="project" value="TreeGrafter"/>
</dbReference>
<keyword evidence="3" id="KW-0539">Nucleus</keyword>
<evidence type="ECO:0000256" key="2">
    <source>
        <dbReference type="ARBA" id="ARBA00023125"/>
    </source>
</evidence>
<name>A0A1J1IJL3_9DIPT</name>
<dbReference type="Gene3D" id="1.10.10.10">
    <property type="entry name" value="Winged helix-like DNA-binding domain superfamily/Winged helix DNA-binding domain"/>
    <property type="match status" value="1"/>
</dbReference>
<dbReference type="AlphaFoldDB" id="A0A1J1IJL3"/>
<evidence type="ECO:0000256" key="3">
    <source>
        <dbReference type="RuleBase" id="RU004019"/>
    </source>
</evidence>
<proteinExistence type="inferred from homology"/>
<evidence type="ECO:0000259" key="6">
    <source>
        <dbReference type="PROSITE" id="PS51433"/>
    </source>
</evidence>
<dbReference type="FunFam" id="1.10.150.50:FF:000061">
    <property type="entry name" value="Ets DNA-binding protein pokkuri"/>
    <property type="match status" value="1"/>
</dbReference>
<feature type="region of interest" description="Disordered" evidence="4">
    <location>
        <begin position="122"/>
        <end position="148"/>
    </location>
</feature>
<feature type="compositionally biased region" description="Low complexity" evidence="4">
    <location>
        <begin position="578"/>
        <end position="599"/>
    </location>
</feature>
<dbReference type="InterPro" id="IPR003118">
    <property type="entry name" value="Pointed_dom"/>
</dbReference>
<dbReference type="InterPro" id="IPR036388">
    <property type="entry name" value="WH-like_DNA-bd_sf"/>
</dbReference>
<accession>A0A1J1IJL3</accession>
<dbReference type="FunFam" id="1.10.10.10:FF:000516">
    <property type="entry name" value="ets DNA-binding protein pokkuri"/>
    <property type="match status" value="1"/>
</dbReference>
<dbReference type="InterPro" id="IPR046328">
    <property type="entry name" value="ETS_fam"/>
</dbReference>
<feature type="region of interest" description="Disordered" evidence="4">
    <location>
        <begin position="469"/>
        <end position="491"/>
    </location>
</feature>
<dbReference type="OrthoDB" id="6408625at2759"/>
<feature type="compositionally biased region" description="Low complexity" evidence="4">
    <location>
        <begin position="470"/>
        <end position="491"/>
    </location>
</feature>
<dbReference type="SMART" id="SM00251">
    <property type="entry name" value="SAM_PNT"/>
    <property type="match status" value="1"/>
</dbReference>
<dbReference type="InterPro" id="IPR036390">
    <property type="entry name" value="WH_DNA-bd_sf"/>
</dbReference>
<dbReference type="PANTHER" id="PTHR11849">
    <property type="entry name" value="ETS"/>
    <property type="match status" value="1"/>
</dbReference>
<dbReference type="SMART" id="SM00413">
    <property type="entry name" value="ETS"/>
    <property type="match status" value="1"/>
</dbReference>
<reference evidence="7 8" key="1">
    <citation type="submission" date="2015-04" db="EMBL/GenBank/DDBJ databases">
        <authorList>
            <person name="Syromyatnikov M.Y."/>
            <person name="Popov V.N."/>
        </authorList>
    </citation>
    <scope>NUCLEOTIDE SEQUENCE [LARGE SCALE GENOMIC DNA]</scope>
</reference>
<feature type="compositionally biased region" description="Low complexity" evidence="4">
    <location>
        <begin position="326"/>
        <end position="345"/>
    </location>
</feature>
<dbReference type="STRING" id="568069.A0A1J1IJL3"/>
<keyword evidence="2 3" id="KW-0238">DNA-binding</keyword>
<dbReference type="GO" id="GO:0043565">
    <property type="term" value="F:sequence-specific DNA binding"/>
    <property type="evidence" value="ECO:0007669"/>
    <property type="project" value="InterPro"/>
</dbReference>
<evidence type="ECO:0000259" key="5">
    <source>
        <dbReference type="PROSITE" id="PS50061"/>
    </source>
</evidence>
<evidence type="ECO:0000256" key="1">
    <source>
        <dbReference type="ARBA" id="ARBA00005562"/>
    </source>
</evidence>
<dbReference type="InterPro" id="IPR013761">
    <property type="entry name" value="SAM/pointed_sf"/>
</dbReference>
<dbReference type="PROSITE" id="PS00346">
    <property type="entry name" value="ETS_DOMAIN_2"/>
    <property type="match status" value="1"/>
</dbReference>